<sequence length="544" mass="59409">MKGRVTALLMAACLAMSMAACGNNESASGAGNGGNETTAASDSGAVSESGSEAAAADNGEADEPLEDMAEIKVTILSMGPIPQGLQDVEDAVNEITEPEINTHVTLEMLEPGNYAQQINLKMSSSEPFDLMVTMPSGTAGFTTMVSQNQFMDISELLQEYGQGIIDTLGEELLQATTINGKIYGVTTYRSLVTSNYIVMRTDVLEDLGLLEKAQNMTTLEEYEEILQAVKESDKWNYLAGIVASDLVGTCLPLGGTYVGENNFADDTCYDQLGDTNKFIAINPDGSDPTIVNNFATEEYHKMYEVMHDWYEKGYVYGDVTTQTDKAEEMVKSNAAFSYFSQSEIGVEVSKSATCGMPMTCVKMVTMPISTSTTSKFVWTVPTTSQEPEAAIKFLNMMYTDARICNLLAWGVEGVHYQVKDGVAYFMDGQDANNCAYHTCDFIYGNQFLVLPWDGQSADFRDIALEEMENAQTSAYLGFICDTNAISNEISAVANVIAEYLPAIDSGVAEQDHYDAFLKKLDESGLPKIIEEYQNQLNDWLAQQQ</sequence>
<dbReference type="AlphaFoldDB" id="A0A7W8HCK1"/>
<dbReference type="PANTHER" id="PTHR43649:SF33">
    <property type="entry name" value="POLYGALACTURONAN_RHAMNOGALACTURONAN-BINDING PROTEIN YTCQ"/>
    <property type="match status" value="1"/>
</dbReference>
<feature type="domain" description="DUF3502" evidence="8">
    <location>
        <begin position="475"/>
        <end position="541"/>
    </location>
</feature>
<evidence type="ECO:0000256" key="5">
    <source>
        <dbReference type="ARBA" id="ARBA00023288"/>
    </source>
</evidence>
<dbReference type="InterPro" id="IPR006059">
    <property type="entry name" value="SBP"/>
</dbReference>
<feature type="signal peptide" evidence="7">
    <location>
        <begin position="1"/>
        <end position="22"/>
    </location>
</feature>
<dbReference type="InterPro" id="IPR050490">
    <property type="entry name" value="Bact_solute-bd_prot1"/>
</dbReference>
<evidence type="ECO:0000256" key="6">
    <source>
        <dbReference type="SAM" id="MobiDB-lite"/>
    </source>
</evidence>
<evidence type="ECO:0000256" key="4">
    <source>
        <dbReference type="ARBA" id="ARBA00023139"/>
    </source>
</evidence>
<evidence type="ECO:0000259" key="8">
    <source>
        <dbReference type="Pfam" id="PF12010"/>
    </source>
</evidence>
<dbReference type="Pfam" id="PF12010">
    <property type="entry name" value="DUF3502"/>
    <property type="match status" value="1"/>
</dbReference>
<keyword evidence="4" id="KW-0564">Palmitate</keyword>
<dbReference type="Pfam" id="PF01547">
    <property type="entry name" value="SBP_bac_1"/>
    <property type="match status" value="1"/>
</dbReference>
<dbReference type="SUPFAM" id="SSF53850">
    <property type="entry name" value="Periplasmic binding protein-like II"/>
    <property type="match status" value="1"/>
</dbReference>
<reference evidence="9 10" key="1">
    <citation type="submission" date="2020-08" db="EMBL/GenBank/DDBJ databases">
        <title>Genomic Encyclopedia of Type Strains, Phase IV (KMG-IV): sequencing the most valuable type-strain genomes for metagenomic binning, comparative biology and taxonomic classification.</title>
        <authorList>
            <person name="Goeker M."/>
        </authorList>
    </citation>
    <scope>NUCLEOTIDE SEQUENCE [LARGE SCALE GENOMIC DNA]</scope>
    <source>
        <strain evidence="9 10">DSM 106146</strain>
    </source>
</reference>
<dbReference type="Gene3D" id="3.40.190.10">
    <property type="entry name" value="Periplasmic binding protein-like II"/>
    <property type="match status" value="2"/>
</dbReference>
<keyword evidence="3" id="KW-0472">Membrane</keyword>
<dbReference type="Proteomes" id="UP000543642">
    <property type="component" value="Unassembled WGS sequence"/>
</dbReference>
<evidence type="ECO:0000256" key="7">
    <source>
        <dbReference type="SAM" id="SignalP"/>
    </source>
</evidence>
<keyword evidence="10" id="KW-1185">Reference proteome</keyword>
<dbReference type="PROSITE" id="PS51257">
    <property type="entry name" value="PROKAR_LIPOPROTEIN"/>
    <property type="match status" value="1"/>
</dbReference>
<feature type="compositionally biased region" description="Low complexity" evidence="6">
    <location>
        <begin position="26"/>
        <end position="58"/>
    </location>
</feature>
<protein>
    <submittedName>
        <fullName evidence="9">Putative aldouronate transport system substrate-binding protein</fullName>
    </submittedName>
</protein>
<organism evidence="9 10">
    <name type="scientific">Catenibacillus scindens</name>
    <dbReference type="NCBI Taxonomy" id="673271"/>
    <lineage>
        <taxon>Bacteria</taxon>
        <taxon>Bacillati</taxon>
        <taxon>Bacillota</taxon>
        <taxon>Clostridia</taxon>
        <taxon>Lachnospirales</taxon>
        <taxon>Lachnospiraceae</taxon>
        <taxon>Catenibacillus</taxon>
    </lineage>
</organism>
<dbReference type="EMBL" id="JACHFW010000015">
    <property type="protein sequence ID" value="MBB5265830.1"/>
    <property type="molecule type" value="Genomic_DNA"/>
</dbReference>
<comment type="caution">
    <text evidence="9">The sequence shown here is derived from an EMBL/GenBank/DDBJ whole genome shotgun (WGS) entry which is preliminary data.</text>
</comment>
<proteinExistence type="predicted"/>
<keyword evidence="5" id="KW-0449">Lipoprotein</keyword>
<evidence type="ECO:0000256" key="1">
    <source>
        <dbReference type="ARBA" id="ARBA00022475"/>
    </source>
</evidence>
<keyword evidence="2 7" id="KW-0732">Signal</keyword>
<dbReference type="PANTHER" id="PTHR43649">
    <property type="entry name" value="ARABINOSE-BINDING PROTEIN-RELATED"/>
    <property type="match status" value="1"/>
</dbReference>
<dbReference type="RefSeq" id="WP_183775940.1">
    <property type="nucleotide sequence ID" value="NZ_JACHFW010000015.1"/>
</dbReference>
<gene>
    <name evidence="9" type="ORF">HNP82_002981</name>
</gene>
<accession>A0A7W8HCK1</accession>
<evidence type="ECO:0000313" key="10">
    <source>
        <dbReference type="Proteomes" id="UP000543642"/>
    </source>
</evidence>
<evidence type="ECO:0000256" key="3">
    <source>
        <dbReference type="ARBA" id="ARBA00023136"/>
    </source>
</evidence>
<feature type="region of interest" description="Disordered" evidence="6">
    <location>
        <begin position="26"/>
        <end position="63"/>
    </location>
</feature>
<feature type="chain" id="PRO_5039474585" evidence="7">
    <location>
        <begin position="23"/>
        <end position="544"/>
    </location>
</feature>
<keyword evidence="1" id="KW-1003">Cell membrane</keyword>
<name>A0A7W8HCK1_9FIRM</name>
<evidence type="ECO:0000313" key="9">
    <source>
        <dbReference type="EMBL" id="MBB5265830.1"/>
    </source>
</evidence>
<evidence type="ECO:0000256" key="2">
    <source>
        <dbReference type="ARBA" id="ARBA00022729"/>
    </source>
</evidence>
<dbReference type="InterPro" id="IPR022627">
    <property type="entry name" value="DUF3502"/>
</dbReference>